<dbReference type="EMBL" id="BAHD01000003">
    <property type="protein sequence ID" value="GAB94120.1"/>
    <property type="molecule type" value="Genomic_DNA"/>
</dbReference>
<dbReference type="InterPro" id="IPR050407">
    <property type="entry name" value="Geranylgeranyl_reductase"/>
</dbReference>
<dbReference type="SUPFAM" id="SSF51905">
    <property type="entry name" value="FAD/NAD(P)-binding domain"/>
    <property type="match status" value="1"/>
</dbReference>
<name>K6W4N5_9MICO</name>
<organism evidence="2 3">
    <name type="scientific">Kineosphaera limosa NBRC 100340</name>
    <dbReference type="NCBI Taxonomy" id="1184609"/>
    <lineage>
        <taxon>Bacteria</taxon>
        <taxon>Bacillati</taxon>
        <taxon>Actinomycetota</taxon>
        <taxon>Actinomycetes</taxon>
        <taxon>Micrococcales</taxon>
        <taxon>Dermatophilaceae</taxon>
        <taxon>Kineosphaera</taxon>
    </lineage>
</organism>
<dbReference type="PRINTS" id="PR00420">
    <property type="entry name" value="RNGMNOXGNASE"/>
</dbReference>
<gene>
    <name evidence="2" type="ORF">KILIM_003_00420</name>
</gene>
<evidence type="ECO:0000313" key="2">
    <source>
        <dbReference type="EMBL" id="GAB94120.1"/>
    </source>
</evidence>
<dbReference type="STRING" id="1184609.KILIM_003_00420"/>
<dbReference type="eggNOG" id="COG0644">
    <property type="taxonomic scope" value="Bacteria"/>
</dbReference>
<dbReference type="Gene3D" id="3.50.50.60">
    <property type="entry name" value="FAD/NAD(P)-binding domain"/>
    <property type="match status" value="1"/>
</dbReference>
<evidence type="ECO:0000313" key="3">
    <source>
        <dbReference type="Proteomes" id="UP000008366"/>
    </source>
</evidence>
<accession>K6W4N5</accession>
<evidence type="ECO:0000259" key="1">
    <source>
        <dbReference type="Pfam" id="PF01494"/>
    </source>
</evidence>
<dbReference type="InterPro" id="IPR036188">
    <property type="entry name" value="FAD/NAD-bd_sf"/>
</dbReference>
<dbReference type="GO" id="GO:0016628">
    <property type="term" value="F:oxidoreductase activity, acting on the CH-CH group of donors, NAD or NADP as acceptor"/>
    <property type="evidence" value="ECO:0007669"/>
    <property type="project" value="InterPro"/>
</dbReference>
<dbReference type="GO" id="GO:0071949">
    <property type="term" value="F:FAD binding"/>
    <property type="evidence" value="ECO:0007669"/>
    <property type="project" value="InterPro"/>
</dbReference>
<dbReference type="Pfam" id="PF01494">
    <property type="entry name" value="FAD_binding_3"/>
    <property type="match status" value="1"/>
</dbReference>
<dbReference type="InterPro" id="IPR002938">
    <property type="entry name" value="FAD-bd"/>
</dbReference>
<dbReference type="RefSeq" id="WP_006590653.1">
    <property type="nucleotide sequence ID" value="NZ_BAHD01000003.1"/>
</dbReference>
<proteinExistence type="predicted"/>
<dbReference type="OrthoDB" id="9795712at2"/>
<feature type="domain" description="FAD-binding" evidence="1">
    <location>
        <begin position="9"/>
        <end position="187"/>
    </location>
</feature>
<dbReference type="PANTHER" id="PTHR42685:SF22">
    <property type="entry name" value="CONDITIONED MEDIUM FACTOR RECEPTOR 1"/>
    <property type="match status" value="1"/>
</dbReference>
<keyword evidence="3" id="KW-1185">Reference proteome</keyword>
<sequence>MTGSGTERADVVVVGAGPGGSATAAYLAGHGLDVVLLEKARFPRDKICGDGLTPRAVKELLHLGVDTTGWARNRGLHIQGGGHDLTLDWPSTDAFPDYGLVRRRSELDETLARYAAACGARLLEGMNVQAPLRDDRTGRIAGVQVKVMGPDGRATGERRSVLAPVVVAADGVSSRLATALGRPKREDRPMGVAVRAYWDSPRTRDDYISSWLELWVPEDPAADPNDPATKKILMPGYAWLFPTGDGGVNVGLGMLDTSPSFGTVDYKDVLRRWIATTPAEWTLTPQTMTAPIRGAALPMCFNREPLYADGLLLVGDAGGMVNPFNGEGIDYALQAGRVAAECIAAAKTLDPVGRERALQRYQSAMKDSLGGYYTLGRHFAGLIGHPQIMRYAVKYGLPRTALMRLLLKVMANLGEPSGGRLDDRVIAALTRVTPAA</sequence>
<dbReference type="Proteomes" id="UP000008366">
    <property type="component" value="Unassembled WGS sequence"/>
</dbReference>
<dbReference type="InterPro" id="IPR011777">
    <property type="entry name" value="Geranylgeranyl_Rdtase_fam"/>
</dbReference>
<protein>
    <submittedName>
        <fullName evidence="2">Putative geranylgeranyl reductase</fullName>
    </submittedName>
</protein>
<dbReference type="PANTHER" id="PTHR42685">
    <property type="entry name" value="GERANYLGERANYL DIPHOSPHATE REDUCTASE"/>
    <property type="match status" value="1"/>
</dbReference>
<dbReference type="NCBIfam" id="TIGR02032">
    <property type="entry name" value="GG-red-SF"/>
    <property type="match status" value="1"/>
</dbReference>
<reference evidence="2 3" key="1">
    <citation type="submission" date="2012-08" db="EMBL/GenBank/DDBJ databases">
        <title>Whole genome shotgun sequence of Kineosphaera limosa NBRC 100340.</title>
        <authorList>
            <person name="Yoshida I."/>
            <person name="Isaki S."/>
            <person name="Hosoyama A."/>
            <person name="Tsuchikane K."/>
            <person name="Katsumata H."/>
            <person name="Ando Y."/>
            <person name="Ohji S."/>
            <person name="Hamada M."/>
            <person name="Tamura T."/>
            <person name="Yamazoe A."/>
            <person name="Yamazaki S."/>
            <person name="Fujita N."/>
        </authorList>
    </citation>
    <scope>NUCLEOTIDE SEQUENCE [LARGE SCALE GENOMIC DNA]</scope>
    <source>
        <strain evidence="2 3">NBRC 100340</strain>
    </source>
</reference>
<dbReference type="AlphaFoldDB" id="K6W4N5"/>
<comment type="caution">
    <text evidence="2">The sequence shown here is derived from an EMBL/GenBank/DDBJ whole genome shotgun (WGS) entry which is preliminary data.</text>
</comment>